<reference evidence="1 2" key="1">
    <citation type="journal article" date="2018" name="Nat. Ecol. Evol.">
        <title>Pezizomycetes genomes reveal the molecular basis of ectomycorrhizal truffle lifestyle.</title>
        <authorList>
            <person name="Murat C."/>
            <person name="Payen T."/>
            <person name="Noel B."/>
            <person name="Kuo A."/>
            <person name="Morin E."/>
            <person name="Chen J."/>
            <person name="Kohler A."/>
            <person name="Krizsan K."/>
            <person name="Balestrini R."/>
            <person name="Da Silva C."/>
            <person name="Montanini B."/>
            <person name="Hainaut M."/>
            <person name="Levati E."/>
            <person name="Barry K.W."/>
            <person name="Belfiori B."/>
            <person name="Cichocki N."/>
            <person name="Clum A."/>
            <person name="Dockter R.B."/>
            <person name="Fauchery L."/>
            <person name="Guy J."/>
            <person name="Iotti M."/>
            <person name="Le Tacon F."/>
            <person name="Lindquist E.A."/>
            <person name="Lipzen A."/>
            <person name="Malagnac F."/>
            <person name="Mello A."/>
            <person name="Molinier V."/>
            <person name="Miyauchi S."/>
            <person name="Poulain J."/>
            <person name="Riccioni C."/>
            <person name="Rubini A."/>
            <person name="Sitrit Y."/>
            <person name="Splivallo R."/>
            <person name="Traeger S."/>
            <person name="Wang M."/>
            <person name="Zifcakova L."/>
            <person name="Wipf D."/>
            <person name="Zambonelli A."/>
            <person name="Paolocci F."/>
            <person name="Nowrousian M."/>
            <person name="Ottonello S."/>
            <person name="Baldrian P."/>
            <person name="Spatafora J.W."/>
            <person name="Henrissat B."/>
            <person name="Nagy L.G."/>
            <person name="Aury J.M."/>
            <person name="Wincker P."/>
            <person name="Grigoriev I.V."/>
            <person name="Bonfante P."/>
            <person name="Martin F.M."/>
        </authorList>
    </citation>
    <scope>NUCLEOTIDE SEQUENCE [LARGE SCALE GENOMIC DNA]</scope>
    <source>
        <strain evidence="1 2">RN42</strain>
    </source>
</reference>
<sequence length="260" mass="30232">MPFQSLPNEMRLAIADQITNWTDHSAFRHMDSINFALLSGSKDVKKLQLSTDSILSPRQVWRLTWMMHLNVCFLKLCEMLALPAVSPSSFERICGMCNGQLYDWDRIENLAVGWDDYCAFADLRRAATQAYRTIERMRNYEHKRDPRVQQEIEERLAQFEKATQAVTWSGISYDDEYLDYRLTDIYDEVQKYLGNSLIYGGRLPRGLQDWLYEKAISEGLAKWEKTGKGTDIYKDSLSELDDLITSLSDITSDYNQIFAK</sequence>
<dbReference type="AlphaFoldDB" id="A0A3N4HRQ8"/>
<organism evidence="1 2">
    <name type="scientific">Ascobolus immersus RN42</name>
    <dbReference type="NCBI Taxonomy" id="1160509"/>
    <lineage>
        <taxon>Eukaryota</taxon>
        <taxon>Fungi</taxon>
        <taxon>Dikarya</taxon>
        <taxon>Ascomycota</taxon>
        <taxon>Pezizomycotina</taxon>
        <taxon>Pezizomycetes</taxon>
        <taxon>Pezizales</taxon>
        <taxon>Ascobolaceae</taxon>
        <taxon>Ascobolus</taxon>
    </lineage>
</organism>
<protein>
    <submittedName>
        <fullName evidence="1">Uncharacterized protein</fullName>
    </submittedName>
</protein>
<gene>
    <name evidence="1" type="ORF">BJ508DRAFT_311019</name>
</gene>
<evidence type="ECO:0000313" key="2">
    <source>
        <dbReference type="Proteomes" id="UP000275078"/>
    </source>
</evidence>
<keyword evidence="2" id="KW-1185">Reference proteome</keyword>
<evidence type="ECO:0000313" key="1">
    <source>
        <dbReference type="EMBL" id="RPA76512.1"/>
    </source>
</evidence>
<proteinExistence type="predicted"/>
<name>A0A3N4HRQ8_ASCIM</name>
<dbReference type="EMBL" id="ML119743">
    <property type="protein sequence ID" value="RPA76512.1"/>
    <property type="molecule type" value="Genomic_DNA"/>
</dbReference>
<dbReference type="Proteomes" id="UP000275078">
    <property type="component" value="Unassembled WGS sequence"/>
</dbReference>
<accession>A0A3N4HRQ8</accession>